<dbReference type="InterPro" id="IPR011709">
    <property type="entry name" value="DEAD-box_helicase_OB_fold"/>
</dbReference>
<feature type="region of interest" description="Disordered" evidence="7">
    <location>
        <begin position="1"/>
        <end position="21"/>
    </location>
</feature>
<evidence type="ECO:0000256" key="3">
    <source>
        <dbReference type="ARBA" id="ARBA00022801"/>
    </source>
</evidence>
<keyword evidence="4" id="KW-0347">Helicase</keyword>
<dbReference type="PANTHER" id="PTHR18934:SF118">
    <property type="entry name" value="ATP-DEPENDENT RNA HELICASE DHX33"/>
    <property type="match status" value="1"/>
</dbReference>
<dbReference type="GO" id="GO:0016787">
    <property type="term" value="F:hydrolase activity"/>
    <property type="evidence" value="ECO:0007669"/>
    <property type="project" value="UniProtKB-KW"/>
</dbReference>
<evidence type="ECO:0000256" key="6">
    <source>
        <dbReference type="ARBA" id="ARBA00047984"/>
    </source>
</evidence>
<dbReference type="PANTHER" id="PTHR18934">
    <property type="entry name" value="ATP-DEPENDENT RNA HELICASE"/>
    <property type="match status" value="1"/>
</dbReference>
<dbReference type="GO" id="GO:0005524">
    <property type="term" value="F:ATP binding"/>
    <property type="evidence" value="ECO:0007669"/>
    <property type="project" value="UniProtKB-KW"/>
</dbReference>
<dbReference type="FunFam" id="3.40.50.300:FF:000750">
    <property type="entry name" value="Putative ATP-dependent RNA helicase DHX33"/>
    <property type="match status" value="1"/>
</dbReference>
<dbReference type="SMART" id="SM00490">
    <property type="entry name" value="HELICc"/>
    <property type="match status" value="1"/>
</dbReference>
<dbReference type="EC" id="3.6.4.13" evidence="1"/>
<keyword evidence="10" id="KW-1185">Reference proteome</keyword>
<evidence type="ECO:0000256" key="5">
    <source>
        <dbReference type="ARBA" id="ARBA00022840"/>
    </source>
</evidence>
<evidence type="ECO:0000259" key="8">
    <source>
        <dbReference type="PROSITE" id="PS51192"/>
    </source>
</evidence>
<protein>
    <recommendedName>
        <fullName evidence="1">RNA helicase</fullName>
        <ecNumber evidence="1">3.6.4.13</ecNumber>
    </recommendedName>
</protein>
<evidence type="ECO:0000256" key="2">
    <source>
        <dbReference type="ARBA" id="ARBA00022741"/>
    </source>
</evidence>
<dbReference type="InterPro" id="IPR007502">
    <property type="entry name" value="Helicase-assoc_dom"/>
</dbReference>
<evidence type="ECO:0000256" key="1">
    <source>
        <dbReference type="ARBA" id="ARBA00012552"/>
    </source>
</evidence>
<name>A0A914WND7_9BILA</name>
<feature type="domain" description="Helicase C-terminal" evidence="9">
    <location>
        <begin position="239"/>
        <end position="415"/>
    </location>
</feature>
<dbReference type="Pfam" id="PF21010">
    <property type="entry name" value="HA2_C"/>
    <property type="match status" value="1"/>
</dbReference>
<evidence type="ECO:0000256" key="7">
    <source>
        <dbReference type="SAM" id="MobiDB-lite"/>
    </source>
</evidence>
<proteinExistence type="predicted"/>
<reference evidence="11" key="1">
    <citation type="submission" date="2022-11" db="UniProtKB">
        <authorList>
            <consortium name="WormBaseParasite"/>
        </authorList>
    </citation>
    <scope>IDENTIFICATION</scope>
</reference>
<dbReference type="SUPFAM" id="SSF52540">
    <property type="entry name" value="P-loop containing nucleoside triphosphate hydrolases"/>
    <property type="match status" value="1"/>
</dbReference>
<sequence length="683" mass="76048">MAGGSDAPPPKKFKPNIPAVDRSKLKKEREALPTWGVRQQLVDEIKQHKTIIVIGETGSGKSTQIPQFCNEAGVNGKLIIGVTQPRRVAAVTLANRVANEMDCEIGTRVGYNVRFENTTSAETTIAYVTDGMLLREALHDPLLKRYSLVVIDEAHERTLHTDIMFGVVKRAQKERSLNTSAMLPQLKLVVMSATMDVDAFSAYFDDAPVYFIEGRTYPVEMFYASKLDQGAAQDYVYNSLVTLLQLHKTEPVNDDMLVFLTGQEEIESAVRRTREISRNFDGKKRLEPIALYAAMAHQAQMKAFLPARQPNTRKVIFATNIAETSLTIPGIRIVIDSGKVKMRSYQAKSRIDLLRVASVSQAQACQRAGRAGREAPGKCYRLYSEKDFDKFTSDTQPEIERCSVSSVVLELLRMGVSDVMSFDFMKAPSQEALKAAIRELRLLGAIEDAETNEDGVGRHFALTDVGQLLVAFPIDPKLAKVLVAASDLGCLEEALTVVAALTHDTIFVTHSAKRAESSNARRKFEAPEGDHVMLLKVYRSFAHVKKTNDKKALRDWCQENFVQERVMQTIVLVRSQLRATCVQLKLTFSSCGNELDKLRKALCCGLFVNACDYDPSADGYKLLDSSLRVKIHPSSCLSRSKPTAIIFTQLIMTAQLYASYVTVVDPDWVKDILEGRKVQLFAS</sequence>
<feature type="domain" description="Helicase ATP-binding" evidence="8">
    <location>
        <begin position="42"/>
        <end position="213"/>
    </location>
</feature>
<dbReference type="InterPro" id="IPR002464">
    <property type="entry name" value="DNA/RNA_helicase_DEAH_CS"/>
</dbReference>
<organism evidence="10 11">
    <name type="scientific">Plectus sambesii</name>
    <dbReference type="NCBI Taxonomy" id="2011161"/>
    <lineage>
        <taxon>Eukaryota</taxon>
        <taxon>Metazoa</taxon>
        <taxon>Ecdysozoa</taxon>
        <taxon>Nematoda</taxon>
        <taxon>Chromadorea</taxon>
        <taxon>Plectida</taxon>
        <taxon>Plectina</taxon>
        <taxon>Plectoidea</taxon>
        <taxon>Plectidae</taxon>
        <taxon>Plectus</taxon>
    </lineage>
</organism>
<dbReference type="GO" id="GO:0003725">
    <property type="term" value="F:double-stranded RNA binding"/>
    <property type="evidence" value="ECO:0007669"/>
    <property type="project" value="TreeGrafter"/>
</dbReference>
<dbReference type="WBParaSite" id="PSAMB.scaffold467size70330.g6242.t1">
    <property type="protein sequence ID" value="PSAMB.scaffold467size70330.g6242.t1"/>
    <property type="gene ID" value="PSAMB.scaffold467size70330.g6242"/>
</dbReference>
<keyword evidence="2" id="KW-0547">Nucleotide-binding</keyword>
<keyword evidence="3" id="KW-0378">Hydrolase</keyword>
<dbReference type="SMART" id="SM00847">
    <property type="entry name" value="HA2"/>
    <property type="match status" value="1"/>
</dbReference>
<keyword evidence="5" id="KW-0067">ATP-binding</keyword>
<dbReference type="Pfam" id="PF00271">
    <property type="entry name" value="Helicase_C"/>
    <property type="match status" value="1"/>
</dbReference>
<dbReference type="Gene3D" id="3.40.50.300">
    <property type="entry name" value="P-loop containing nucleotide triphosphate hydrolases"/>
    <property type="match status" value="2"/>
</dbReference>
<dbReference type="PROSITE" id="PS00690">
    <property type="entry name" value="DEAH_ATP_HELICASE"/>
    <property type="match status" value="1"/>
</dbReference>
<dbReference type="FunFam" id="3.40.50.300:FF:000145">
    <property type="entry name" value="probable ATP-dependent RNA helicase DHX40"/>
    <property type="match status" value="1"/>
</dbReference>
<evidence type="ECO:0000256" key="4">
    <source>
        <dbReference type="ARBA" id="ARBA00022806"/>
    </source>
</evidence>
<dbReference type="Pfam" id="PF00270">
    <property type="entry name" value="DEAD"/>
    <property type="match status" value="1"/>
</dbReference>
<dbReference type="SMART" id="SM00487">
    <property type="entry name" value="DEXDc"/>
    <property type="match status" value="1"/>
</dbReference>
<dbReference type="InterPro" id="IPR027417">
    <property type="entry name" value="P-loop_NTPase"/>
</dbReference>
<dbReference type="PROSITE" id="PS51194">
    <property type="entry name" value="HELICASE_CTER"/>
    <property type="match status" value="1"/>
</dbReference>
<dbReference type="PROSITE" id="PS51192">
    <property type="entry name" value="HELICASE_ATP_BIND_1"/>
    <property type="match status" value="1"/>
</dbReference>
<dbReference type="Pfam" id="PF07717">
    <property type="entry name" value="OB_NTP_bind"/>
    <property type="match status" value="1"/>
</dbReference>
<accession>A0A914WND7</accession>
<dbReference type="Proteomes" id="UP000887566">
    <property type="component" value="Unplaced"/>
</dbReference>
<dbReference type="GO" id="GO:0045943">
    <property type="term" value="P:positive regulation of transcription by RNA polymerase I"/>
    <property type="evidence" value="ECO:0007669"/>
    <property type="project" value="TreeGrafter"/>
</dbReference>
<dbReference type="GO" id="GO:0003724">
    <property type="term" value="F:RNA helicase activity"/>
    <property type="evidence" value="ECO:0007669"/>
    <property type="project" value="UniProtKB-EC"/>
</dbReference>
<evidence type="ECO:0000313" key="10">
    <source>
        <dbReference type="Proteomes" id="UP000887566"/>
    </source>
</evidence>
<evidence type="ECO:0000259" key="9">
    <source>
        <dbReference type="PROSITE" id="PS51194"/>
    </source>
</evidence>
<dbReference type="InterPro" id="IPR001650">
    <property type="entry name" value="Helicase_C-like"/>
</dbReference>
<dbReference type="GO" id="GO:0005730">
    <property type="term" value="C:nucleolus"/>
    <property type="evidence" value="ECO:0007669"/>
    <property type="project" value="TreeGrafter"/>
</dbReference>
<dbReference type="CDD" id="cd18791">
    <property type="entry name" value="SF2_C_RHA"/>
    <property type="match status" value="1"/>
</dbReference>
<dbReference type="AlphaFoldDB" id="A0A914WND7"/>
<dbReference type="InterPro" id="IPR011545">
    <property type="entry name" value="DEAD/DEAH_box_helicase_dom"/>
</dbReference>
<evidence type="ECO:0000313" key="11">
    <source>
        <dbReference type="WBParaSite" id="PSAMB.scaffold467size70330.g6242.t1"/>
    </source>
</evidence>
<dbReference type="InterPro" id="IPR014001">
    <property type="entry name" value="Helicase_ATP-bd"/>
</dbReference>
<comment type="catalytic activity">
    <reaction evidence="6">
        <text>ATP + H2O = ADP + phosphate + H(+)</text>
        <dbReference type="Rhea" id="RHEA:13065"/>
        <dbReference type="ChEBI" id="CHEBI:15377"/>
        <dbReference type="ChEBI" id="CHEBI:15378"/>
        <dbReference type="ChEBI" id="CHEBI:30616"/>
        <dbReference type="ChEBI" id="CHEBI:43474"/>
        <dbReference type="ChEBI" id="CHEBI:456216"/>
        <dbReference type="EC" id="3.6.4.13"/>
    </reaction>
</comment>
<dbReference type="Gene3D" id="1.20.120.1080">
    <property type="match status" value="1"/>
</dbReference>